<accession>A0A6J7WLS6</accession>
<evidence type="ECO:0000313" key="2">
    <source>
        <dbReference type="EMBL" id="CAB5219039.1"/>
    </source>
</evidence>
<name>A0A6J7WLS6_9CAUD</name>
<reference evidence="2" key="1">
    <citation type="submission" date="2020-05" db="EMBL/GenBank/DDBJ databases">
        <authorList>
            <person name="Chiriac C."/>
            <person name="Salcher M."/>
            <person name="Ghai R."/>
            <person name="Kavagutti S V."/>
        </authorList>
    </citation>
    <scope>NUCLEOTIDE SEQUENCE</scope>
</reference>
<proteinExistence type="predicted"/>
<dbReference type="EMBL" id="LR796227">
    <property type="protein sequence ID" value="CAB4127930.1"/>
    <property type="molecule type" value="Genomic_DNA"/>
</dbReference>
<protein>
    <submittedName>
        <fullName evidence="2">Uncharacterized protein</fullName>
    </submittedName>
</protein>
<dbReference type="EMBL" id="LR798270">
    <property type="protein sequence ID" value="CAB5219039.1"/>
    <property type="molecule type" value="Genomic_DNA"/>
</dbReference>
<sequence length="97" mass="11264">MKLVEIAKEPTLIRLSLDDEDTIREFNEPLEFWIYDRQPIDTFLKFAGRGQEHTAMIEIVKQMVLDESGQPVIKDTAILPNKIMLRVVSKLMDYLGN</sequence>
<gene>
    <name evidence="1" type="ORF">UFOVP109_9</name>
    <name evidence="2" type="ORF">UFOVP224_22</name>
</gene>
<evidence type="ECO:0000313" key="1">
    <source>
        <dbReference type="EMBL" id="CAB4127930.1"/>
    </source>
</evidence>
<organism evidence="2">
    <name type="scientific">uncultured Caudovirales phage</name>
    <dbReference type="NCBI Taxonomy" id="2100421"/>
    <lineage>
        <taxon>Viruses</taxon>
        <taxon>Duplodnaviria</taxon>
        <taxon>Heunggongvirae</taxon>
        <taxon>Uroviricota</taxon>
        <taxon>Caudoviricetes</taxon>
        <taxon>Peduoviridae</taxon>
        <taxon>Maltschvirus</taxon>
        <taxon>Maltschvirus maltsch</taxon>
    </lineage>
</organism>